<dbReference type="KEGG" id="vg:22276977"/>
<dbReference type="OrthoDB" id="20790at10239"/>
<dbReference type="RefSeq" id="YP_009099078.1">
    <property type="nucleotide sequence ID" value="NC_025423.1"/>
</dbReference>
<dbReference type="EMBL" id="KF554508">
    <property type="protein sequence ID" value="AID50469.1"/>
    <property type="molecule type" value="Genomic_DNA"/>
</dbReference>
<evidence type="ECO:0000313" key="2">
    <source>
        <dbReference type="Proteomes" id="UP000027382"/>
    </source>
</evidence>
<proteinExistence type="predicted"/>
<dbReference type="SUPFAM" id="SSF160719">
    <property type="entry name" value="gpW/gp25-like"/>
    <property type="match status" value="1"/>
</dbReference>
<sequence>MKYRKYLVKHNDTMQMIAQNELGDASKWTDLALLNDLSYPFIDTLSSKGVVAPGDYLLIPMGEGIESDPNLVYGQDLLLTTDKFSLTNGTNGDLIAVDGDFAIIDGVQTLKQDLFHRLLTPLGTLPYHPDYGSNFPLLIGTVRTDEWRVKMSIEVARTFKSDARVLDVANVKVEPIDNGVIIECDIITDVGETRVREII</sequence>
<organism evidence="1 2">
    <name type="scientific">Bacillus phage CP-51</name>
    <dbReference type="NCBI Taxonomy" id="1391188"/>
    <lineage>
        <taxon>Viruses</taxon>
        <taxon>Duplodnaviria</taxon>
        <taxon>Heunggongvirae</taxon>
        <taxon>Uroviricota</taxon>
        <taxon>Caudoviricetes</taxon>
        <taxon>Herelleviridae</taxon>
        <taxon>Spounavirinae</taxon>
        <taxon>Siminovitchvirus</taxon>
        <taxon>Siminovitchvirus CP51</taxon>
    </lineage>
</organism>
<dbReference type="Gene3D" id="3.10.450.40">
    <property type="match status" value="1"/>
</dbReference>
<dbReference type="GeneID" id="22276977"/>
<reference evidence="1" key="1">
    <citation type="journal article" date="2014" name="Virology">
        <title>The odd one out: Bacillus ACT bacteriophage CP-51 exhibits unusual properties compared to related Spounavirinae W.Ph. and Bastille.</title>
        <authorList>
            <person name="Klumpp J."/>
            <person name="Schmuki M."/>
            <person name="Sozhamannan S."/>
            <person name="Beyer W."/>
            <person name="Fouts D.E."/>
            <person name="Bernbach V."/>
            <person name="Calendar R."/>
            <person name="Loessner M.J."/>
        </authorList>
    </citation>
    <scope>NUCLEOTIDE SEQUENCE [LARGE SCALE GENOMIC DNA]</scope>
</reference>
<keyword evidence="2" id="KW-1185">Reference proteome</keyword>
<name>A0A068EP77_9CAUD</name>
<dbReference type="Proteomes" id="UP000027382">
    <property type="component" value="Segment"/>
</dbReference>
<evidence type="ECO:0000313" key="1">
    <source>
        <dbReference type="EMBL" id="AID50469.1"/>
    </source>
</evidence>
<accession>A0A068EP77</accession>
<protein>
    <submittedName>
        <fullName evidence="1">Putative tail protein</fullName>
    </submittedName>
</protein>